<reference evidence="1 2" key="1">
    <citation type="journal article" date="2016" name="Nat. Commun.">
        <title>Thousands of microbial genomes shed light on interconnected biogeochemical processes in an aquifer system.</title>
        <authorList>
            <person name="Anantharaman K."/>
            <person name="Brown C.T."/>
            <person name="Hug L.A."/>
            <person name="Sharon I."/>
            <person name="Castelle C.J."/>
            <person name="Probst A.J."/>
            <person name="Thomas B.C."/>
            <person name="Singh A."/>
            <person name="Wilkins M.J."/>
            <person name="Karaoz U."/>
            <person name="Brodie E.L."/>
            <person name="Williams K.H."/>
            <person name="Hubbard S.S."/>
            <person name="Banfield J.F."/>
        </authorList>
    </citation>
    <scope>NUCLEOTIDE SEQUENCE [LARGE SCALE GENOMIC DNA]</scope>
</reference>
<sequence length="92" mass="10710">MPKYYILDQEEQEIENYFEKHGFPPTVKNLAQIKKQLKEAAKLTLDKIRNINLRLSERTVHQLKSRAAHEGIPYQTLAGSILHKYASGQFDK</sequence>
<dbReference type="STRING" id="1797259.A2989_05405"/>
<protein>
    <recommendedName>
        <fullName evidence="3">Antitoxin</fullName>
    </recommendedName>
</protein>
<gene>
    <name evidence="1" type="ORF">A2989_05405</name>
</gene>
<evidence type="ECO:0000313" key="1">
    <source>
        <dbReference type="EMBL" id="OGD04435.1"/>
    </source>
</evidence>
<accession>A0A1F4ZE36</accession>
<evidence type="ECO:0008006" key="3">
    <source>
        <dbReference type="Google" id="ProtNLM"/>
    </source>
</evidence>
<proteinExistence type="predicted"/>
<name>A0A1F4ZE36_9BACT</name>
<comment type="caution">
    <text evidence="1">The sequence shown here is derived from an EMBL/GenBank/DDBJ whole genome shotgun (WGS) entry which is preliminary data.</text>
</comment>
<dbReference type="Proteomes" id="UP000177080">
    <property type="component" value="Unassembled WGS sequence"/>
</dbReference>
<dbReference type="AlphaFoldDB" id="A0A1F4ZE36"/>
<evidence type="ECO:0000313" key="2">
    <source>
        <dbReference type="Proteomes" id="UP000177080"/>
    </source>
</evidence>
<dbReference type="EMBL" id="MEXN01000001">
    <property type="protein sequence ID" value="OGD04435.1"/>
    <property type="molecule type" value="Genomic_DNA"/>
</dbReference>
<organism evidence="1 2">
    <name type="scientific">Candidatus Amesbacteria bacterium RIFCSPLOWO2_01_FULL_48_25</name>
    <dbReference type="NCBI Taxonomy" id="1797259"/>
    <lineage>
        <taxon>Bacteria</taxon>
        <taxon>Candidatus Amesiibacteriota</taxon>
    </lineage>
</organism>